<reference evidence="10 11" key="1">
    <citation type="journal article" date="2019" name="Nat. Plants">
        <title>Genome sequencing of Musa balbisiana reveals subgenome evolution and function divergence in polyploid bananas.</title>
        <authorList>
            <person name="Yao X."/>
        </authorList>
    </citation>
    <scope>NUCLEOTIDE SEQUENCE [LARGE SCALE GENOMIC DNA]</scope>
    <source>
        <strain evidence="11">cv. DH-PKW</strain>
        <tissue evidence="10">Leaves</tissue>
    </source>
</reference>
<keyword evidence="11" id="KW-1185">Reference proteome</keyword>
<feature type="domain" description="Amino acid transporter transmembrane" evidence="9">
    <location>
        <begin position="181"/>
        <end position="618"/>
    </location>
</feature>
<comment type="subcellular location">
    <subcellularLocation>
        <location evidence="1">Membrane</location>
    </subcellularLocation>
</comment>
<dbReference type="GO" id="GO:0006865">
    <property type="term" value="P:amino acid transport"/>
    <property type="evidence" value="ECO:0007669"/>
    <property type="project" value="UniProtKB-KW"/>
</dbReference>
<evidence type="ECO:0000256" key="6">
    <source>
        <dbReference type="ARBA" id="ARBA00023136"/>
    </source>
</evidence>
<evidence type="ECO:0000256" key="3">
    <source>
        <dbReference type="ARBA" id="ARBA00022692"/>
    </source>
</evidence>
<feature type="transmembrane region" description="Helical" evidence="8">
    <location>
        <begin position="596"/>
        <end position="620"/>
    </location>
</feature>
<organism evidence="10 11">
    <name type="scientific">Musa balbisiana</name>
    <name type="common">Banana</name>
    <dbReference type="NCBI Taxonomy" id="52838"/>
    <lineage>
        <taxon>Eukaryota</taxon>
        <taxon>Viridiplantae</taxon>
        <taxon>Streptophyta</taxon>
        <taxon>Embryophyta</taxon>
        <taxon>Tracheophyta</taxon>
        <taxon>Spermatophyta</taxon>
        <taxon>Magnoliopsida</taxon>
        <taxon>Liliopsida</taxon>
        <taxon>Zingiberales</taxon>
        <taxon>Musaceae</taxon>
        <taxon>Musa</taxon>
    </lineage>
</organism>
<evidence type="ECO:0000256" key="7">
    <source>
        <dbReference type="SAM" id="MobiDB-lite"/>
    </source>
</evidence>
<evidence type="ECO:0000313" key="10">
    <source>
        <dbReference type="EMBL" id="THU69363.1"/>
    </source>
</evidence>
<evidence type="ECO:0000259" key="9">
    <source>
        <dbReference type="Pfam" id="PF01490"/>
    </source>
</evidence>
<sequence>MEEEEVKEMSELLSIPKTPRPPVSGPPSQLHSPSLTRSPLLHSPTPQTPRPSELPSIPATPRLPVSGPPSQLHSPSLTRSPLLHSPTSQTPRASELHSIPATPRPPVSAPPSQLHSPSLTRSPLLHSATPRTPRTPRFARTPLASPMRRAIVNMRAYLEDIGHLTKLDPHDAWLPITESRNGNAYYSAFHTLSSGIGFQALVLPLAFTFLGWTWGILCLSAAFVWQLYTLWLLVQLHESVPGTRYCRYMHLAEATFGELSLPNSHFRPITSTAASPCCLLCLFSGAKLGKWLALFPILYLSAGICTAIIIVGGGAMKLFFQIVCGATCDSKPLTTAEWYLVFTCLAVVLSQLPNLNSIAGVSLIGSVTAVTYCTLIWVISVSKGRLPGVSYHPVEAKSDVDRVLGILNALGIIAFAFRGHNLVLEIQATMPSSLKHPSRVPMWRGVKVAYLMIAFCLYPIAIGGFWAYGNMIPSNGMLTALYAFHGKDTSRVLLGLTALLVVVNCLSCFQIYAMPIFDTMEAGYTKKKNRPCPRWLRSAFRAFFAAISYFMAVAFPFLSDLAGLIGGMALPVTLAYPCFMWVLVKKPERYSAMWYINWVLGGAGMGLSLILTIAGVWNLVKTGIDVRFFKPQ</sequence>
<comment type="caution">
    <text evidence="10">The sequence shown here is derived from an EMBL/GenBank/DDBJ whole genome shotgun (WGS) entry which is preliminary data.</text>
</comment>
<protein>
    <recommendedName>
        <fullName evidence="9">Amino acid transporter transmembrane domain-containing protein</fullName>
    </recommendedName>
</protein>
<feature type="compositionally biased region" description="Polar residues" evidence="7">
    <location>
        <begin position="26"/>
        <end position="37"/>
    </location>
</feature>
<feature type="transmembrane region" description="Helical" evidence="8">
    <location>
        <begin position="448"/>
        <end position="468"/>
    </location>
</feature>
<feature type="transmembrane region" description="Helical" evidence="8">
    <location>
        <begin position="564"/>
        <end position="584"/>
    </location>
</feature>
<feature type="transmembrane region" description="Helical" evidence="8">
    <location>
        <begin position="297"/>
        <end position="320"/>
    </location>
</feature>
<accession>A0A4S8K3K9</accession>
<evidence type="ECO:0000256" key="2">
    <source>
        <dbReference type="ARBA" id="ARBA00022448"/>
    </source>
</evidence>
<keyword evidence="6 8" id="KW-0472">Membrane</keyword>
<evidence type="ECO:0000256" key="4">
    <source>
        <dbReference type="ARBA" id="ARBA00022970"/>
    </source>
</evidence>
<evidence type="ECO:0000256" key="5">
    <source>
        <dbReference type="ARBA" id="ARBA00022989"/>
    </source>
</evidence>
<dbReference type="EMBL" id="PYDT01000002">
    <property type="protein sequence ID" value="THU69363.1"/>
    <property type="molecule type" value="Genomic_DNA"/>
</dbReference>
<dbReference type="GO" id="GO:0016020">
    <property type="term" value="C:membrane"/>
    <property type="evidence" value="ECO:0007669"/>
    <property type="project" value="UniProtKB-SubCell"/>
</dbReference>
<evidence type="ECO:0000256" key="8">
    <source>
        <dbReference type="SAM" id="Phobius"/>
    </source>
</evidence>
<dbReference type="STRING" id="52838.A0A4S8K3K9"/>
<name>A0A4S8K3K9_MUSBA</name>
<dbReference type="Pfam" id="PF01490">
    <property type="entry name" value="Aa_trans"/>
    <property type="match status" value="1"/>
</dbReference>
<keyword evidence="4" id="KW-0029">Amino-acid transport</keyword>
<feature type="compositionally biased region" description="Low complexity" evidence="7">
    <location>
        <begin position="128"/>
        <end position="141"/>
    </location>
</feature>
<feature type="compositionally biased region" description="Polar residues" evidence="7">
    <location>
        <begin position="68"/>
        <end position="92"/>
    </location>
</feature>
<keyword evidence="2" id="KW-0813">Transport</keyword>
<keyword evidence="5 8" id="KW-1133">Transmembrane helix</keyword>
<feature type="transmembrane region" description="Helical" evidence="8">
    <location>
        <begin position="358"/>
        <end position="379"/>
    </location>
</feature>
<feature type="region of interest" description="Disordered" evidence="7">
    <location>
        <begin position="1"/>
        <end position="141"/>
    </location>
</feature>
<evidence type="ECO:0000256" key="1">
    <source>
        <dbReference type="ARBA" id="ARBA00004370"/>
    </source>
</evidence>
<dbReference type="AlphaFoldDB" id="A0A4S8K3K9"/>
<feature type="transmembrane region" description="Helical" evidence="8">
    <location>
        <begin position="492"/>
        <end position="517"/>
    </location>
</feature>
<dbReference type="Proteomes" id="UP000317650">
    <property type="component" value="Chromosome 8"/>
</dbReference>
<gene>
    <name evidence="10" type="ORF">C4D60_Mb08t13630</name>
</gene>
<feature type="transmembrane region" description="Helical" evidence="8">
    <location>
        <begin position="332"/>
        <end position="352"/>
    </location>
</feature>
<feature type="transmembrane region" description="Helical" evidence="8">
    <location>
        <begin position="201"/>
        <end position="228"/>
    </location>
</feature>
<proteinExistence type="predicted"/>
<keyword evidence="3 8" id="KW-0812">Transmembrane</keyword>
<dbReference type="PANTHER" id="PTHR48017">
    <property type="entry name" value="OS05G0424000 PROTEIN-RELATED"/>
    <property type="match status" value="1"/>
</dbReference>
<feature type="transmembrane region" description="Helical" evidence="8">
    <location>
        <begin position="538"/>
        <end position="558"/>
    </location>
</feature>
<dbReference type="InterPro" id="IPR013057">
    <property type="entry name" value="AA_transpt_TM"/>
</dbReference>
<evidence type="ECO:0000313" key="11">
    <source>
        <dbReference type="Proteomes" id="UP000317650"/>
    </source>
</evidence>